<dbReference type="Pfam" id="PF02547">
    <property type="entry name" value="Queuosine_synth"/>
    <property type="match status" value="1"/>
</dbReference>
<accession>A0A1V6C481</accession>
<comment type="pathway">
    <text evidence="5">tRNA modification; tRNA-queuosine biosynthesis.</text>
</comment>
<evidence type="ECO:0000256" key="2">
    <source>
        <dbReference type="ARBA" id="ARBA00022679"/>
    </source>
</evidence>
<evidence type="ECO:0000256" key="4">
    <source>
        <dbReference type="ARBA" id="ARBA00022785"/>
    </source>
</evidence>
<dbReference type="PANTHER" id="PTHR30307:SF0">
    <property type="entry name" value="S-ADENOSYLMETHIONINE:TRNA RIBOSYLTRANSFERASE-ISOMERASE"/>
    <property type="match status" value="1"/>
</dbReference>
<dbReference type="PANTHER" id="PTHR30307">
    <property type="entry name" value="S-ADENOSYLMETHIONINE:TRNA RIBOSYLTRANSFERASE-ISOMERASE"/>
    <property type="match status" value="1"/>
</dbReference>
<dbReference type="FunFam" id="2.40.10.240:FF:000002">
    <property type="entry name" value="S-adenosylmethionine:tRNA ribosyltransferase-isomerase"/>
    <property type="match status" value="1"/>
</dbReference>
<keyword evidence="4 5" id="KW-0671">Queuosine biosynthesis</keyword>
<dbReference type="GO" id="GO:0005737">
    <property type="term" value="C:cytoplasm"/>
    <property type="evidence" value="ECO:0007669"/>
    <property type="project" value="UniProtKB-SubCell"/>
</dbReference>
<dbReference type="GO" id="GO:0051075">
    <property type="term" value="F:S-adenosylmethionine:tRNA ribosyltransferase-isomerase activity"/>
    <property type="evidence" value="ECO:0007669"/>
    <property type="project" value="UniProtKB-EC"/>
</dbReference>
<dbReference type="AlphaFoldDB" id="A0A1V6C481"/>
<comment type="similarity">
    <text evidence="5">Belongs to the QueA family.</text>
</comment>
<comment type="subcellular location">
    <subcellularLocation>
        <location evidence="5">Cytoplasm</location>
    </subcellularLocation>
</comment>
<dbReference type="GO" id="GO:0008616">
    <property type="term" value="P:tRNA queuosine(34) biosynthetic process"/>
    <property type="evidence" value="ECO:0007669"/>
    <property type="project" value="UniProtKB-UniRule"/>
</dbReference>
<dbReference type="SUPFAM" id="SSF111337">
    <property type="entry name" value="QueA-like"/>
    <property type="match status" value="1"/>
</dbReference>
<organism evidence="6">
    <name type="scientific">candidate division TA06 bacterium ADurb.Bin131</name>
    <dbReference type="NCBI Taxonomy" id="1852827"/>
    <lineage>
        <taxon>Bacteria</taxon>
        <taxon>Bacteria division TA06</taxon>
    </lineage>
</organism>
<comment type="catalytic activity">
    <reaction evidence="5">
        <text>7-aminomethyl-7-carbaguanosine(34) in tRNA + S-adenosyl-L-methionine = epoxyqueuosine(34) in tRNA + adenine + L-methionine + 2 H(+)</text>
        <dbReference type="Rhea" id="RHEA:32155"/>
        <dbReference type="Rhea" id="RHEA-COMP:10342"/>
        <dbReference type="Rhea" id="RHEA-COMP:18582"/>
        <dbReference type="ChEBI" id="CHEBI:15378"/>
        <dbReference type="ChEBI" id="CHEBI:16708"/>
        <dbReference type="ChEBI" id="CHEBI:57844"/>
        <dbReference type="ChEBI" id="CHEBI:59789"/>
        <dbReference type="ChEBI" id="CHEBI:82833"/>
        <dbReference type="ChEBI" id="CHEBI:194443"/>
        <dbReference type="EC" id="2.4.99.17"/>
    </reaction>
</comment>
<reference evidence="6" key="1">
    <citation type="submission" date="2017-02" db="EMBL/GenBank/DDBJ databases">
        <title>Delving into the versatile metabolic prowess of the omnipresent phylum Bacteroidetes.</title>
        <authorList>
            <person name="Nobu M.K."/>
            <person name="Mei R."/>
            <person name="Narihiro T."/>
            <person name="Kuroda K."/>
            <person name="Liu W.-T."/>
        </authorList>
    </citation>
    <scope>NUCLEOTIDE SEQUENCE</scope>
    <source>
        <strain evidence="6">ADurb.Bin131</strain>
    </source>
</reference>
<name>A0A1V6C481_UNCT6</name>
<evidence type="ECO:0000256" key="1">
    <source>
        <dbReference type="ARBA" id="ARBA00022490"/>
    </source>
</evidence>
<dbReference type="InterPro" id="IPR042119">
    <property type="entry name" value="QueA_dom2"/>
</dbReference>
<evidence type="ECO:0000256" key="3">
    <source>
        <dbReference type="ARBA" id="ARBA00022691"/>
    </source>
</evidence>
<proteinExistence type="inferred from homology"/>
<dbReference type="UniPathway" id="UPA00392"/>
<protein>
    <recommendedName>
        <fullName evidence="5">S-adenosylmethionine:tRNA ribosyltransferase-isomerase</fullName>
        <ecNumber evidence="5">2.4.99.17</ecNumber>
    </recommendedName>
    <alternativeName>
        <fullName evidence="5">Queuosine biosynthesis protein QueA</fullName>
    </alternativeName>
</protein>
<dbReference type="InterPro" id="IPR003699">
    <property type="entry name" value="QueA"/>
</dbReference>
<sequence>MNNKIFEYELPQDRIAQRPLEQREEAKLMIVNRQTGKIEHSIFKNIINFFSNSDVLVLNNTRVIPARLYGKKETGGKIEILLLKKIQPSIWEVLIRGKIKEGMQILFDEISGTVLKKNDVGSWILQFDTDDDEKVFSIGRVPIPPYIKRDDDEKDITDYQTVYAEKYGSVAAPTAGLHFTKNILKELENKGVVITFITLHIGYASLRIYRGFDEKKLILPEFFEISEESASVLNDAIRTGKKICAVGTSTVRAIESVEKANNKICACKRYTDLFIEPGYEFRYINKMITNFHLPRSTHLSMVCAFGGTELIQKAYTIAVDTGYRFYSYGDAMLII</sequence>
<evidence type="ECO:0000256" key="5">
    <source>
        <dbReference type="HAMAP-Rule" id="MF_00113"/>
    </source>
</evidence>
<dbReference type="HAMAP" id="MF_00113">
    <property type="entry name" value="QueA"/>
    <property type="match status" value="1"/>
</dbReference>
<dbReference type="EC" id="2.4.99.17" evidence="5"/>
<keyword evidence="1 5" id="KW-0963">Cytoplasm</keyword>
<dbReference type="Proteomes" id="UP000485562">
    <property type="component" value="Unassembled WGS sequence"/>
</dbReference>
<comment type="caution">
    <text evidence="6">The sequence shown here is derived from an EMBL/GenBank/DDBJ whole genome shotgun (WGS) entry which is preliminary data.</text>
</comment>
<comment type="subunit">
    <text evidence="5">Monomer.</text>
</comment>
<dbReference type="InterPro" id="IPR042118">
    <property type="entry name" value="QueA_dom1"/>
</dbReference>
<dbReference type="EMBL" id="MWDQ01000150">
    <property type="protein sequence ID" value="OQB71729.1"/>
    <property type="molecule type" value="Genomic_DNA"/>
</dbReference>
<dbReference type="NCBIfam" id="NF001140">
    <property type="entry name" value="PRK00147.1"/>
    <property type="match status" value="1"/>
</dbReference>
<dbReference type="Gene3D" id="2.40.10.240">
    <property type="entry name" value="QueA-like"/>
    <property type="match status" value="1"/>
</dbReference>
<dbReference type="InterPro" id="IPR036100">
    <property type="entry name" value="QueA_sf"/>
</dbReference>
<keyword evidence="3 5" id="KW-0949">S-adenosyl-L-methionine</keyword>
<keyword evidence="6" id="KW-0328">Glycosyltransferase</keyword>
<dbReference type="NCBIfam" id="TIGR00113">
    <property type="entry name" value="queA"/>
    <property type="match status" value="1"/>
</dbReference>
<dbReference type="Gene3D" id="3.40.1780.10">
    <property type="entry name" value="QueA-like"/>
    <property type="match status" value="1"/>
</dbReference>
<evidence type="ECO:0000313" key="6">
    <source>
        <dbReference type="EMBL" id="OQB71729.1"/>
    </source>
</evidence>
<gene>
    <name evidence="5 6" type="primary">queA</name>
    <name evidence="6" type="ORF">BWX89_01650</name>
</gene>
<comment type="function">
    <text evidence="5">Transfers and isomerizes the ribose moiety from AdoMet to the 7-aminomethyl group of 7-deazaguanine (preQ1-tRNA) to give epoxyqueuosine (oQ-tRNA).</text>
</comment>
<keyword evidence="2 5" id="KW-0808">Transferase</keyword>